<proteinExistence type="inferred from homology"/>
<dbReference type="RefSeq" id="WP_204695812.1">
    <property type="nucleotide sequence ID" value="NZ_JAFBEC010000002.1"/>
</dbReference>
<reference evidence="4 5" key="1">
    <citation type="submission" date="2021-01" db="EMBL/GenBank/DDBJ databases">
        <title>Genomic Encyclopedia of Type Strains, Phase IV (KMG-IV): sequencing the most valuable type-strain genomes for metagenomic binning, comparative biology and taxonomic classification.</title>
        <authorList>
            <person name="Goeker M."/>
        </authorList>
    </citation>
    <scope>NUCLEOTIDE SEQUENCE [LARGE SCALE GENOMIC DNA]</scope>
    <source>
        <strain evidence="4 5">DSM 25540</strain>
    </source>
</reference>
<dbReference type="InterPro" id="IPR015510">
    <property type="entry name" value="PGRP"/>
</dbReference>
<dbReference type="Pfam" id="PF01510">
    <property type="entry name" value="Amidase_2"/>
    <property type="match status" value="1"/>
</dbReference>
<evidence type="ECO:0000259" key="2">
    <source>
        <dbReference type="SMART" id="SM00644"/>
    </source>
</evidence>
<feature type="domain" description="N-acetylmuramoyl-L-alanine amidase" evidence="2">
    <location>
        <begin position="9"/>
        <end position="132"/>
    </location>
</feature>
<organism evidence="4 5">
    <name type="scientific">Geomicrobium sediminis</name>
    <dbReference type="NCBI Taxonomy" id="1347788"/>
    <lineage>
        <taxon>Bacteria</taxon>
        <taxon>Bacillati</taxon>
        <taxon>Bacillota</taxon>
        <taxon>Bacilli</taxon>
        <taxon>Bacillales</taxon>
        <taxon>Geomicrobium</taxon>
    </lineage>
</organism>
<dbReference type="InterPro" id="IPR002502">
    <property type="entry name" value="Amidase_domain"/>
</dbReference>
<dbReference type="InterPro" id="IPR006619">
    <property type="entry name" value="PGRP_domain_met/bac"/>
</dbReference>
<accession>A0ABS2P8J1</accession>
<dbReference type="PANTHER" id="PTHR11022:SF41">
    <property type="entry name" value="PEPTIDOGLYCAN-RECOGNITION PROTEIN LC-RELATED"/>
    <property type="match status" value="1"/>
</dbReference>
<comment type="caution">
    <text evidence="4">The sequence shown here is derived from an EMBL/GenBank/DDBJ whole genome shotgun (WGS) entry which is preliminary data.</text>
</comment>
<evidence type="ECO:0000259" key="3">
    <source>
        <dbReference type="SMART" id="SM00701"/>
    </source>
</evidence>
<name>A0ABS2P8J1_9BACL</name>
<dbReference type="SMART" id="SM00701">
    <property type="entry name" value="PGRP"/>
    <property type="match status" value="1"/>
</dbReference>
<dbReference type="SUPFAM" id="SSF55846">
    <property type="entry name" value="N-acetylmuramoyl-L-alanine amidase-like"/>
    <property type="match status" value="1"/>
</dbReference>
<keyword evidence="5" id="KW-1185">Reference proteome</keyword>
<dbReference type="Gene3D" id="3.40.80.10">
    <property type="entry name" value="Peptidoglycan recognition protein-like"/>
    <property type="match status" value="1"/>
</dbReference>
<dbReference type="CDD" id="cd06583">
    <property type="entry name" value="PGRP"/>
    <property type="match status" value="1"/>
</dbReference>
<dbReference type="PANTHER" id="PTHR11022">
    <property type="entry name" value="PEPTIDOGLYCAN RECOGNITION PROTEIN"/>
    <property type="match status" value="1"/>
</dbReference>
<dbReference type="EMBL" id="JAFBEC010000002">
    <property type="protein sequence ID" value="MBM7631733.1"/>
    <property type="molecule type" value="Genomic_DNA"/>
</dbReference>
<protein>
    <submittedName>
        <fullName evidence="4">N-acetylmuramoyl-L-alanine amidase CwlA</fullName>
    </submittedName>
</protein>
<dbReference type="SMART" id="SM00644">
    <property type="entry name" value="Ami_2"/>
    <property type="match status" value="1"/>
</dbReference>
<dbReference type="Proteomes" id="UP000741863">
    <property type="component" value="Unassembled WGS sequence"/>
</dbReference>
<evidence type="ECO:0000313" key="5">
    <source>
        <dbReference type="Proteomes" id="UP000741863"/>
    </source>
</evidence>
<feature type="domain" description="Peptidoglycan recognition protein family" evidence="3">
    <location>
        <begin position="4"/>
        <end position="126"/>
    </location>
</feature>
<comment type="similarity">
    <text evidence="1">Belongs to the N-acetylmuramoyl-L-alanine amidase 2 family.</text>
</comment>
<evidence type="ECO:0000256" key="1">
    <source>
        <dbReference type="ARBA" id="ARBA00007553"/>
    </source>
</evidence>
<dbReference type="InterPro" id="IPR036505">
    <property type="entry name" value="Amidase/PGRP_sf"/>
</dbReference>
<gene>
    <name evidence="4" type="ORF">JOD17_000825</name>
</gene>
<sequence length="263" mass="30099">MIKPTILRWGNLTPIRKVRRIIIHHPAAVRYSYLQIHNQHRNQGWSGAGYNYYLQKNHEFYELRGLNVGAHAANHNSDSLGVCVEGNYDREQMDETLFLKFVQEVKKLMNQHGLTANDVYRHSDVGQTSCPGRNFPWARFKQLIAQREEVKSIVHEPKQKEVMYVKAEDFQWSSGKEQFEAVINRHGNKNELDAYKAGKLTVSDALGVLSKGILAEPSQTVASTHKDAWEDLTKRGIFNGKNPNHPITRAQQATVIKRIEEGN</sequence>
<evidence type="ECO:0000313" key="4">
    <source>
        <dbReference type="EMBL" id="MBM7631733.1"/>
    </source>
</evidence>